<dbReference type="Pfam" id="PF00368">
    <property type="entry name" value="HMG-CoA_red"/>
    <property type="match status" value="1"/>
</dbReference>
<evidence type="ECO:0000256" key="1">
    <source>
        <dbReference type="ARBA" id="ARBA00005084"/>
    </source>
</evidence>
<gene>
    <name evidence="2" type="ORF">CAEBREN_21100</name>
</gene>
<dbReference type="GO" id="GO:0005778">
    <property type="term" value="C:peroxisomal membrane"/>
    <property type="evidence" value="ECO:0007669"/>
    <property type="project" value="TreeGrafter"/>
</dbReference>
<dbReference type="InterPro" id="IPR023074">
    <property type="entry name" value="HMG_CoA_Rdtase_cat_sf"/>
</dbReference>
<dbReference type="GO" id="GO:0015936">
    <property type="term" value="P:coenzyme A metabolic process"/>
    <property type="evidence" value="ECO:0007669"/>
    <property type="project" value="InterPro"/>
</dbReference>
<dbReference type="GO" id="GO:0008299">
    <property type="term" value="P:isoprenoid biosynthetic process"/>
    <property type="evidence" value="ECO:0007669"/>
    <property type="project" value="TreeGrafter"/>
</dbReference>
<dbReference type="GO" id="GO:0004420">
    <property type="term" value="F:hydroxymethylglutaryl-CoA reductase (NADPH) activity"/>
    <property type="evidence" value="ECO:0007669"/>
    <property type="project" value="InterPro"/>
</dbReference>
<dbReference type="PROSITE" id="PS50065">
    <property type="entry name" value="HMG_COA_REDUCTASE_4"/>
    <property type="match status" value="1"/>
</dbReference>
<proteinExistence type="predicted"/>
<dbReference type="InterPro" id="IPR002202">
    <property type="entry name" value="HMG_CoA_Rdtase"/>
</dbReference>
<dbReference type="SUPFAM" id="SSF56542">
    <property type="entry name" value="Substrate-binding domain of HMG-CoA reductase"/>
    <property type="match status" value="1"/>
</dbReference>
<dbReference type="HOGENOM" id="CLU_2040119_0_0_1"/>
<dbReference type="STRING" id="135651.G0NYA5"/>
<dbReference type="eggNOG" id="KOG2480">
    <property type="taxonomic scope" value="Eukaryota"/>
</dbReference>
<dbReference type="InterPro" id="IPR009029">
    <property type="entry name" value="HMG_CoA_Rdtase_sub-bd_dom_sf"/>
</dbReference>
<dbReference type="OrthoDB" id="310654at2759"/>
<dbReference type="InParanoid" id="G0NYA5"/>
<name>G0NYA5_CAEBE</name>
<dbReference type="EMBL" id="GL379979">
    <property type="protein sequence ID" value="EGT39996.1"/>
    <property type="molecule type" value="Genomic_DNA"/>
</dbReference>
<dbReference type="Gene3D" id="3.90.770.10">
    <property type="entry name" value="3-hydroxy-3-methylglutaryl-coenzyme A Reductase, Chain A, domain 2"/>
    <property type="match status" value="1"/>
</dbReference>
<dbReference type="PANTHER" id="PTHR10572">
    <property type="entry name" value="3-HYDROXY-3-METHYLGLUTARYL-COENZYME A REDUCTASE"/>
    <property type="match status" value="1"/>
</dbReference>
<dbReference type="Proteomes" id="UP000008068">
    <property type="component" value="Unassembled WGS sequence"/>
</dbReference>
<dbReference type="PANTHER" id="PTHR10572:SF24">
    <property type="entry name" value="3-HYDROXY-3-METHYLGLUTARYL-COENZYME A REDUCTASE"/>
    <property type="match status" value="1"/>
</dbReference>
<evidence type="ECO:0000313" key="2">
    <source>
        <dbReference type="EMBL" id="EGT39996.1"/>
    </source>
</evidence>
<dbReference type="GO" id="GO:0016126">
    <property type="term" value="P:sterol biosynthetic process"/>
    <property type="evidence" value="ECO:0007669"/>
    <property type="project" value="TreeGrafter"/>
</dbReference>
<dbReference type="GO" id="GO:0005789">
    <property type="term" value="C:endoplasmic reticulum membrane"/>
    <property type="evidence" value="ECO:0007669"/>
    <property type="project" value="TreeGrafter"/>
</dbReference>
<accession>G0NYA5</accession>
<sequence length="121" mass="13314">MEVTKENDLYVSCTLPCVEVGTVGGGAILASQRTCLESLECAGPDQQDGMQNDSIKLTTNDLVSSHMKLNRSKLKLYGGEPRKPTQFQREAGKVEGSIRFELHGNKLKPLTRDFVQCSNIL</sequence>
<organism evidence="3">
    <name type="scientific">Caenorhabditis brenneri</name>
    <name type="common">Nematode worm</name>
    <dbReference type="NCBI Taxonomy" id="135651"/>
    <lineage>
        <taxon>Eukaryota</taxon>
        <taxon>Metazoa</taxon>
        <taxon>Ecdysozoa</taxon>
        <taxon>Nematoda</taxon>
        <taxon>Chromadorea</taxon>
        <taxon>Rhabditida</taxon>
        <taxon>Rhabditina</taxon>
        <taxon>Rhabditomorpha</taxon>
        <taxon>Rhabditoidea</taxon>
        <taxon>Rhabditidae</taxon>
        <taxon>Peloderinae</taxon>
        <taxon>Caenorhabditis</taxon>
    </lineage>
</organism>
<comment type="pathway">
    <text evidence="1">Metabolic intermediate biosynthesis; (R)-mevalonate biosynthesis; (R)-mevalonate from acetyl-CoA: step 3/3.</text>
</comment>
<protein>
    <submittedName>
        <fullName evidence="2">Uncharacterized protein</fullName>
    </submittedName>
</protein>
<dbReference type="AlphaFoldDB" id="G0NYA5"/>
<keyword evidence="3" id="KW-1185">Reference proteome</keyword>
<evidence type="ECO:0000313" key="3">
    <source>
        <dbReference type="Proteomes" id="UP000008068"/>
    </source>
</evidence>
<reference evidence="3" key="1">
    <citation type="submission" date="2011-07" db="EMBL/GenBank/DDBJ databases">
        <authorList>
            <consortium name="Caenorhabditis brenneri Sequencing and Analysis Consortium"/>
            <person name="Wilson R.K."/>
        </authorList>
    </citation>
    <scope>NUCLEOTIDE SEQUENCE [LARGE SCALE GENOMIC DNA]</scope>
    <source>
        <strain evidence="3">PB2801</strain>
    </source>
</reference>